<name>A0AAN9NIS3_PHACN</name>
<gene>
    <name evidence="1" type="ORF">VNO80_06891</name>
</gene>
<proteinExistence type="predicted"/>
<comment type="caution">
    <text evidence="1">The sequence shown here is derived from an EMBL/GenBank/DDBJ whole genome shotgun (WGS) entry which is preliminary data.</text>
</comment>
<sequence length="111" mass="12392">MWSFQIRKNGAKKRSKTILSRKLALPSEVAALFTVGGWLLEKVVGSVTVPWRGLRRRPRIDNLWFSLAENTTLQPSSCSSPLLRSSPPSAAQSPLANWLAKQANFLLQYTP</sequence>
<dbReference type="EMBL" id="JAYMYR010000003">
    <property type="protein sequence ID" value="KAK7373481.1"/>
    <property type="molecule type" value="Genomic_DNA"/>
</dbReference>
<protein>
    <submittedName>
        <fullName evidence="1">Uncharacterized protein</fullName>
    </submittedName>
</protein>
<keyword evidence="2" id="KW-1185">Reference proteome</keyword>
<evidence type="ECO:0000313" key="2">
    <source>
        <dbReference type="Proteomes" id="UP001374584"/>
    </source>
</evidence>
<organism evidence="1 2">
    <name type="scientific">Phaseolus coccineus</name>
    <name type="common">Scarlet runner bean</name>
    <name type="synonym">Phaseolus multiflorus</name>
    <dbReference type="NCBI Taxonomy" id="3886"/>
    <lineage>
        <taxon>Eukaryota</taxon>
        <taxon>Viridiplantae</taxon>
        <taxon>Streptophyta</taxon>
        <taxon>Embryophyta</taxon>
        <taxon>Tracheophyta</taxon>
        <taxon>Spermatophyta</taxon>
        <taxon>Magnoliopsida</taxon>
        <taxon>eudicotyledons</taxon>
        <taxon>Gunneridae</taxon>
        <taxon>Pentapetalae</taxon>
        <taxon>rosids</taxon>
        <taxon>fabids</taxon>
        <taxon>Fabales</taxon>
        <taxon>Fabaceae</taxon>
        <taxon>Papilionoideae</taxon>
        <taxon>50 kb inversion clade</taxon>
        <taxon>NPAAA clade</taxon>
        <taxon>indigoferoid/millettioid clade</taxon>
        <taxon>Phaseoleae</taxon>
        <taxon>Phaseolus</taxon>
    </lineage>
</organism>
<evidence type="ECO:0000313" key="1">
    <source>
        <dbReference type="EMBL" id="KAK7373481.1"/>
    </source>
</evidence>
<reference evidence="1 2" key="1">
    <citation type="submission" date="2024-01" db="EMBL/GenBank/DDBJ databases">
        <title>The genomes of 5 underutilized Papilionoideae crops provide insights into root nodulation and disease resistanc.</title>
        <authorList>
            <person name="Jiang F."/>
        </authorList>
    </citation>
    <scope>NUCLEOTIDE SEQUENCE [LARGE SCALE GENOMIC DNA]</scope>
    <source>
        <strain evidence="1">JINMINGXINNONG_FW02</strain>
        <tissue evidence="1">Leaves</tissue>
    </source>
</reference>
<dbReference type="AlphaFoldDB" id="A0AAN9NIS3"/>
<dbReference type="Proteomes" id="UP001374584">
    <property type="component" value="Unassembled WGS sequence"/>
</dbReference>
<accession>A0AAN9NIS3</accession>